<dbReference type="PANTHER" id="PTHR11715:SF3">
    <property type="entry name" value="GLYCINE CLEAVAGE SYSTEM H PROTEIN-RELATED"/>
    <property type="match status" value="1"/>
</dbReference>
<dbReference type="NCBIfam" id="TIGR00527">
    <property type="entry name" value="gcvH"/>
    <property type="match status" value="1"/>
</dbReference>
<dbReference type="SUPFAM" id="SSF51230">
    <property type="entry name" value="Single hybrid motif"/>
    <property type="match status" value="1"/>
</dbReference>
<protein>
    <recommendedName>
        <fullName evidence="3">Glycine cleavage system H protein</fullName>
    </recommendedName>
</protein>
<evidence type="ECO:0000259" key="5">
    <source>
        <dbReference type="PROSITE" id="PS50968"/>
    </source>
</evidence>
<organism evidence="6 7">
    <name type="scientific">Aristophania vespae</name>
    <dbReference type="NCBI Taxonomy" id="2697033"/>
    <lineage>
        <taxon>Bacteria</taxon>
        <taxon>Pseudomonadati</taxon>
        <taxon>Pseudomonadota</taxon>
        <taxon>Alphaproteobacteria</taxon>
        <taxon>Acetobacterales</taxon>
        <taxon>Acetobacteraceae</taxon>
        <taxon>Aristophania</taxon>
    </lineage>
</organism>
<evidence type="ECO:0000256" key="3">
    <source>
        <dbReference type="HAMAP-Rule" id="MF_00272"/>
    </source>
</evidence>
<dbReference type="InterPro" id="IPR003016">
    <property type="entry name" value="2-oxoA_DH_lipoyl-BS"/>
</dbReference>
<gene>
    <name evidence="3 6" type="primary">gcvH</name>
    <name evidence="6" type="ORF">GT348_08600</name>
</gene>
<dbReference type="InterPro" id="IPR002930">
    <property type="entry name" value="GCV_H"/>
</dbReference>
<dbReference type="InterPro" id="IPR017453">
    <property type="entry name" value="GCV_H_sub"/>
</dbReference>
<evidence type="ECO:0000256" key="2">
    <source>
        <dbReference type="ARBA" id="ARBA00022823"/>
    </source>
</evidence>
<evidence type="ECO:0000313" key="7">
    <source>
        <dbReference type="Proteomes" id="UP000463975"/>
    </source>
</evidence>
<comment type="subunit">
    <text evidence="3">The glycine cleavage system is composed of four proteins: P, T, L and H.</text>
</comment>
<name>A0A6P1NC74_9PROT</name>
<comment type="similarity">
    <text evidence="1 3">Belongs to the GcvH family.</text>
</comment>
<evidence type="ECO:0000313" key="6">
    <source>
        <dbReference type="EMBL" id="QHI96275.1"/>
    </source>
</evidence>
<dbReference type="GO" id="GO:0005737">
    <property type="term" value="C:cytoplasm"/>
    <property type="evidence" value="ECO:0007669"/>
    <property type="project" value="TreeGrafter"/>
</dbReference>
<keyword evidence="7" id="KW-1185">Reference proteome</keyword>
<dbReference type="CDD" id="cd06848">
    <property type="entry name" value="GCS_H"/>
    <property type="match status" value="1"/>
</dbReference>
<dbReference type="Proteomes" id="UP000463975">
    <property type="component" value="Chromosome"/>
</dbReference>
<dbReference type="PROSITE" id="PS50968">
    <property type="entry name" value="BIOTINYL_LIPOYL"/>
    <property type="match status" value="1"/>
</dbReference>
<sequence length="119" mass="12765">MTTRYTKTHEWVRLEGDIATVGITAHAADELGELVFAEGKDEGTEVTSGDAVAVVESVKAASDIYAPVGGIIKEFNTNLSDDPTLINKDPENEGWIIKLKVADSEELDALLSAEQYAAL</sequence>
<reference evidence="6 7" key="1">
    <citation type="submission" date="2020-01" db="EMBL/GenBank/DDBJ databases">
        <title>Genome sequencing of strain KACC 21507.</title>
        <authorList>
            <person name="Heo J."/>
            <person name="Kim S.-J."/>
            <person name="Kim J.-S."/>
            <person name="Hong S.-B."/>
            <person name="Kwon S.-W."/>
        </authorList>
    </citation>
    <scope>NUCLEOTIDE SEQUENCE [LARGE SCALE GENOMIC DNA]</scope>
    <source>
        <strain evidence="6 7">KACC 21507</strain>
    </source>
</reference>
<keyword evidence="2 3" id="KW-0450">Lipoyl</keyword>
<dbReference type="InterPro" id="IPR033753">
    <property type="entry name" value="GCV_H/Fam206"/>
</dbReference>
<comment type="function">
    <text evidence="3">The glycine cleavage system catalyzes the degradation of glycine. The H protein shuttles the methylamine group of glycine from the P protein to the T protein.</text>
</comment>
<dbReference type="AlphaFoldDB" id="A0A6P1NC74"/>
<evidence type="ECO:0000256" key="4">
    <source>
        <dbReference type="PIRSR" id="PIRSR617453-50"/>
    </source>
</evidence>
<feature type="domain" description="Lipoyl-binding" evidence="5">
    <location>
        <begin position="18"/>
        <end position="100"/>
    </location>
</feature>
<dbReference type="GO" id="GO:0009249">
    <property type="term" value="P:protein lipoylation"/>
    <property type="evidence" value="ECO:0007669"/>
    <property type="project" value="TreeGrafter"/>
</dbReference>
<dbReference type="NCBIfam" id="NF002270">
    <property type="entry name" value="PRK01202.1"/>
    <property type="match status" value="1"/>
</dbReference>
<dbReference type="Pfam" id="PF01597">
    <property type="entry name" value="GCV_H"/>
    <property type="match status" value="1"/>
</dbReference>
<dbReference type="PROSITE" id="PS00189">
    <property type="entry name" value="LIPOYL"/>
    <property type="match status" value="1"/>
</dbReference>
<dbReference type="EMBL" id="CP047652">
    <property type="protein sequence ID" value="QHI96275.1"/>
    <property type="molecule type" value="Genomic_DNA"/>
</dbReference>
<dbReference type="RefSeq" id="WP_160619347.1">
    <property type="nucleotide sequence ID" value="NZ_CP047652.1"/>
</dbReference>
<feature type="modified residue" description="N6-lipoyllysine" evidence="3 4">
    <location>
        <position position="59"/>
    </location>
</feature>
<comment type="cofactor">
    <cofactor evidence="3">
        <name>(R)-lipoate</name>
        <dbReference type="ChEBI" id="CHEBI:83088"/>
    </cofactor>
    <text evidence="3">Binds 1 lipoyl cofactor covalently.</text>
</comment>
<dbReference type="GO" id="GO:0005960">
    <property type="term" value="C:glycine cleavage complex"/>
    <property type="evidence" value="ECO:0007669"/>
    <property type="project" value="InterPro"/>
</dbReference>
<dbReference type="Gene3D" id="2.40.50.100">
    <property type="match status" value="1"/>
</dbReference>
<dbReference type="InterPro" id="IPR000089">
    <property type="entry name" value="Biotin_lipoyl"/>
</dbReference>
<evidence type="ECO:0000256" key="1">
    <source>
        <dbReference type="ARBA" id="ARBA00009249"/>
    </source>
</evidence>
<dbReference type="InterPro" id="IPR011053">
    <property type="entry name" value="Single_hybrid_motif"/>
</dbReference>
<dbReference type="HAMAP" id="MF_00272">
    <property type="entry name" value="GcvH"/>
    <property type="match status" value="1"/>
</dbReference>
<dbReference type="GO" id="GO:0019464">
    <property type="term" value="P:glycine decarboxylation via glycine cleavage system"/>
    <property type="evidence" value="ECO:0007669"/>
    <property type="project" value="UniProtKB-UniRule"/>
</dbReference>
<accession>A0A6P1NC74</accession>
<dbReference type="PANTHER" id="PTHR11715">
    <property type="entry name" value="GLYCINE CLEAVAGE SYSTEM H PROTEIN"/>
    <property type="match status" value="1"/>
</dbReference>
<dbReference type="KEGG" id="bomb:GT348_08600"/>
<proteinExistence type="inferred from homology"/>